<dbReference type="GO" id="GO:0005829">
    <property type="term" value="C:cytosol"/>
    <property type="evidence" value="ECO:0007669"/>
    <property type="project" value="TreeGrafter"/>
</dbReference>
<accession>A0A9X8Y9A7</accession>
<dbReference type="SUPFAM" id="SSF56784">
    <property type="entry name" value="HAD-like"/>
    <property type="match status" value="1"/>
</dbReference>
<dbReference type="EMBL" id="SLUK01000001">
    <property type="protein sequence ID" value="TCL45095.1"/>
    <property type="molecule type" value="Genomic_DNA"/>
</dbReference>
<dbReference type="GO" id="GO:0006281">
    <property type="term" value="P:DNA repair"/>
    <property type="evidence" value="ECO:0007669"/>
    <property type="project" value="TreeGrafter"/>
</dbReference>
<dbReference type="InterPro" id="IPR050155">
    <property type="entry name" value="HAD-like_hydrolase_sf"/>
</dbReference>
<dbReference type="Pfam" id="PF13419">
    <property type="entry name" value="HAD_2"/>
    <property type="match status" value="1"/>
</dbReference>
<dbReference type="Proteomes" id="UP000294682">
    <property type="component" value="Unassembled WGS sequence"/>
</dbReference>
<dbReference type="Gene3D" id="3.40.50.1000">
    <property type="entry name" value="HAD superfamily/HAD-like"/>
    <property type="match status" value="1"/>
</dbReference>
<dbReference type="SFLD" id="SFLDG01129">
    <property type="entry name" value="C1.5:_HAD__Beta-PGM__Phosphata"/>
    <property type="match status" value="1"/>
</dbReference>
<name>A0A9X8Y9A7_9FIRM</name>
<organism evidence="1 2">
    <name type="scientific">Harryflintia acetispora</name>
    <dbReference type="NCBI Taxonomy" id="1849041"/>
    <lineage>
        <taxon>Bacteria</taxon>
        <taxon>Bacillati</taxon>
        <taxon>Bacillota</taxon>
        <taxon>Clostridia</taxon>
        <taxon>Eubacteriales</taxon>
        <taxon>Oscillospiraceae</taxon>
        <taxon>Harryflintia</taxon>
    </lineage>
</organism>
<dbReference type="SFLD" id="SFLDS00003">
    <property type="entry name" value="Haloacid_Dehalogenase"/>
    <property type="match status" value="1"/>
</dbReference>
<dbReference type="NCBIfam" id="TIGR01549">
    <property type="entry name" value="HAD-SF-IA-v1"/>
    <property type="match status" value="1"/>
</dbReference>
<keyword evidence="2" id="KW-1185">Reference proteome</keyword>
<dbReference type="Gene3D" id="1.10.150.240">
    <property type="entry name" value="Putative phosphatase, domain 2"/>
    <property type="match status" value="1"/>
</dbReference>
<dbReference type="AlphaFoldDB" id="A0A9X8Y9A7"/>
<keyword evidence="1" id="KW-0378">Hydrolase</keyword>
<dbReference type="RefSeq" id="WP_132083401.1">
    <property type="nucleotide sequence ID" value="NZ_SLUK01000001.1"/>
</dbReference>
<dbReference type="InterPro" id="IPR023198">
    <property type="entry name" value="PGP-like_dom2"/>
</dbReference>
<proteinExistence type="predicted"/>
<dbReference type="GO" id="GO:0008967">
    <property type="term" value="F:phosphoglycolate phosphatase activity"/>
    <property type="evidence" value="ECO:0007669"/>
    <property type="project" value="TreeGrafter"/>
</dbReference>
<dbReference type="InterPro" id="IPR006439">
    <property type="entry name" value="HAD-SF_hydro_IA"/>
</dbReference>
<dbReference type="InterPro" id="IPR036412">
    <property type="entry name" value="HAD-like_sf"/>
</dbReference>
<evidence type="ECO:0000313" key="1">
    <source>
        <dbReference type="EMBL" id="TCL45095.1"/>
    </source>
</evidence>
<protein>
    <submittedName>
        <fullName evidence="1">HAD superfamily hydrolase (TIGR01549 family)</fullName>
    </submittedName>
</protein>
<sequence>MYRYVVFDVDGTILDSEEANMVSFQRAAEEMLGRKLRYEDLAFSLGMLDEEAYPMIGITDLEQALRLRNRYYAELLHTVRVFDGICEVLESLRERGICPGIVTCRTGGELRRALAPFGGLYDCFGVLSTAELTARHKPDPEPMEKYLELSGADPREVLYIGDTEQDLRCAAGAGVDFALALWGAYTTAGCEGAAYFLREPQEILSLVGGEVKA</sequence>
<dbReference type="InterPro" id="IPR023214">
    <property type="entry name" value="HAD_sf"/>
</dbReference>
<gene>
    <name evidence="1" type="ORF">EDD78_10173</name>
</gene>
<comment type="caution">
    <text evidence="1">The sequence shown here is derived from an EMBL/GenBank/DDBJ whole genome shotgun (WGS) entry which is preliminary data.</text>
</comment>
<dbReference type="InterPro" id="IPR041492">
    <property type="entry name" value="HAD_2"/>
</dbReference>
<dbReference type="PANTHER" id="PTHR43434:SF26">
    <property type="entry name" value="PYROPHOSPHATASE PPAX"/>
    <property type="match status" value="1"/>
</dbReference>
<reference evidence="1 2" key="1">
    <citation type="submission" date="2019-03" db="EMBL/GenBank/DDBJ databases">
        <title>Genomic Encyclopedia of Type Strains, Phase IV (KMG-IV): sequencing the most valuable type-strain genomes for metagenomic binning, comparative biology and taxonomic classification.</title>
        <authorList>
            <person name="Goeker M."/>
        </authorList>
    </citation>
    <scope>NUCLEOTIDE SEQUENCE [LARGE SCALE GENOMIC DNA]</scope>
    <source>
        <strain evidence="1 2">DSM 100433</strain>
    </source>
</reference>
<dbReference type="PANTHER" id="PTHR43434">
    <property type="entry name" value="PHOSPHOGLYCOLATE PHOSPHATASE"/>
    <property type="match status" value="1"/>
</dbReference>
<evidence type="ECO:0000313" key="2">
    <source>
        <dbReference type="Proteomes" id="UP000294682"/>
    </source>
</evidence>